<gene>
    <name evidence="1" type="ORF">P7D69_20015</name>
</gene>
<dbReference type="AlphaFoldDB" id="A0AAW8TDD3"/>
<name>A0AAW8TDD3_9ENTE</name>
<reference evidence="1" key="1">
    <citation type="submission" date="2023-03" db="EMBL/GenBank/DDBJ databases">
        <authorList>
            <person name="Shen W."/>
            <person name="Cai J."/>
        </authorList>
    </citation>
    <scope>NUCLEOTIDE SEQUENCE</scope>
    <source>
        <strain evidence="1">Y15</strain>
    </source>
</reference>
<evidence type="ECO:0008006" key="3">
    <source>
        <dbReference type="Google" id="ProtNLM"/>
    </source>
</evidence>
<organism evidence="1 2">
    <name type="scientific">Enterococcus raffinosus</name>
    <dbReference type="NCBI Taxonomy" id="71452"/>
    <lineage>
        <taxon>Bacteria</taxon>
        <taxon>Bacillati</taxon>
        <taxon>Bacillota</taxon>
        <taxon>Bacilli</taxon>
        <taxon>Lactobacillales</taxon>
        <taxon>Enterococcaceae</taxon>
        <taxon>Enterococcus</taxon>
    </lineage>
</organism>
<evidence type="ECO:0000313" key="2">
    <source>
        <dbReference type="Proteomes" id="UP001254770"/>
    </source>
</evidence>
<sequence>MGKRTQFTVNGLNGLSKKLKDNITLNDVKRIVKTNTTELNSAMQRESQSILTGHWEGSKFVKPTGATKRSITIRFTSGGLSGHTGPQTEYSPYLIRGTRFMAKRDFFLPPLRIQKKKFKSDLERLMK</sequence>
<protein>
    <recommendedName>
        <fullName evidence="3">HK97 gp10 family phage protein</fullName>
    </recommendedName>
</protein>
<comment type="caution">
    <text evidence="1">The sequence shown here is derived from an EMBL/GenBank/DDBJ whole genome shotgun (WGS) entry which is preliminary data.</text>
</comment>
<accession>A0AAW8TDD3</accession>
<evidence type="ECO:0000313" key="1">
    <source>
        <dbReference type="EMBL" id="MDT2546619.1"/>
    </source>
</evidence>
<dbReference type="Proteomes" id="UP001254770">
    <property type="component" value="Unassembled WGS sequence"/>
</dbReference>
<proteinExistence type="predicted"/>
<dbReference type="RefSeq" id="WP_311816952.1">
    <property type="nucleotide sequence ID" value="NZ_JARPXG010000035.1"/>
</dbReference>
<dbReference type="EMBL" id="JARPXL010000037">
    <property type="protein sequence ID" value="MDT2546619.1"/>
    <property type="molecule type" value="Genomic_DNA"/>
</dbReference>